<evidence type="ECO:0000256" key="1">
    <source>
        <dbReference type="SAM" id="MobiDB-lite"/>
    </source>
</evidence>
<accession>A0A8J5TH15</accession>
<reference evidence="3" key="1">
    <citation type="journal article" date="2021" name="bioRxiv">
        <title>Whole Genome Assembly and Annotation of Northern Wild Rice, Zizania palustris L., Supports a Whole Genome Duplication in the Zizania Genus.</title>
        <authorList>
            <person name="Haas M."/>
            <person name="Kono T."/>
            <person name="Macchietto M."/>
            <person name="Millas R."/>
            <person name="McGilp L."/>
            <person name="Shao M."/>
            <person name="Duquette J."/>
            <person name="Hirsch C.N."/>
            <person name="Kimball J."/>
        </authorList>
    </citation>
    <scope>NUCLEOTIDE SEQUENCE</scope>
    <source>
        <tissue evidence="3">Fresh leaf tissue</tissue>
    </source>
</reference>
<dbReference type="GO" id="GO:0032542">
    <property type="term" value="F:sulfiredoxin activity"/>
    <property type="evidence" value="ECO:0007669"/>
    <property type="project" value="InterPro"/>
</dbReference>
<dbReference type="OrthoDB" id="10023328at2759"/>
<feature type="compositionally biased region" description="Basic and acidic residues" evidence="1">
    <location>
        <begin position="166"/>
        <end position="176"/>
    </location>
</feature>
<protein>
    <recommendedName>
        <fullName evidence="2">ParB-like N-terminal domain-containing protein</fullName>
    </recommendedName>
</protein>
<gene>
    <name evidence="3" type="ORF">GUJ93_ZPchr0006g41130</name>
</gene>
<keyword evidence="4" id="KW-1185">Reference proteome</keyword>
<dbReference type="PANTHER" id="PTHR21348:SF2">
    <property type="entry name" value="SULFIREDOXIN-1"/>
    <property type="match status" value="1"/>
</dbReference>
<dbReference type="GO" id="GO:0005737">
    <property type="term" value="C:cytoplasm"/>
    <property type="evidence" value="ECO:0007669"/>
    <property type="project" value="TreeGrafter"/>
</dbReference>
<dbReference type="InterPro" id="IPR003115">
    <property type="entry name" value="ParB_N"/>
</dbReference>
<evidence type="ECO:0000313" key="3">
    <source>
        <dbReference type="EMBL" id="KAG8077181.1"/>
    </source>
</evidence>
<evidence type="ECO:0000259" key="2">
    <source>
        <dbReference type="SMART" id="SM00470"/>
    </source>
</evidence>
<dbReference type="GO" id="GO:0034599">
    <property type="term" value="P:cellular response to oxidative stress"/>
    <property type="evidence" value="ECO:0007669"/>
    <property type="project" value="TreeGrafter"/>
</dbReference>
<dbReference type="Proteomes" id="UP000729402">
    <property type="component" value="Unassembled WGS sequence"/>
</dbReference>
<dbReference type="AlphaFoldDB" id="A0A8J5TH15"/>
<feature type="domain" description="ParB-like N-terminal" evidence="2">
    <location>
        <begin position="67"/>
        <end position="161"/>
    </location>
</feature>
<dbReference type="PANTHER" id="PTHR21348">
    <property type="match status" value="1"/>
</dbReference>
<organism evidence="3 4">
    <name type="scientific">Zizania palustris</name>
    <name type="common">Northern wild rice</name>
    <dbReference type="NCBI Taxonomy" id="103762"/>
    <lineage>
        <taxon>Eukaryota</taxon>
        <taxon>Viridiplantae</taxon>
        <taxon>Streptophyta</taxon>
        <taxon>Embryophyta</taxon>
        <taxon>Tracheophyta</taxon>
        <taxon>Spermatophyta</taxon>
        <taxon>Magnoliopsida</taxon>
        <taxon>Liliopsida</taxon>
        <taxon>Poales</taxon>
        <taxon>Poaceae</taxon>
        <taxon>BOP clade</taxon>
        <taxon>Oryzoideae</taxon>
        <taxon>Oryzeae</taxon>
        <taxon>Zizaniinae</taxon>
        <taxon>Zizania</taxon>
    </lineage>
</organism>
<feature type="compositionally biased region" description="Acidic residues" evidence="1">
    <location>
        <begin position="137"/>
        <end position="165"/>
    </location>
</feature>
<sequence>MVLISRLDLAKIMASRFLLRGPAVPSALVHQGRSARSRGLAFSASSSNGAAVSSSLSDTEKKGPVVIEIPLDKIRRPLMRTRANDPTKVQELMDSIRVIGLQVPFLACDFCRNLPRRAHDGNVIGYSRRPRARRDSEDEVEVQEDDDENEDDDFIMDDENVDDYGEVPHSDNHEGNEENLENTLGDFNLDDDDD</sequence>
<dbReference type="SMART" id="SM00470">
    <property type="entry name" value="ParB"/>
    <property type="match status" value="1"/>
</dbReference>
<name>A0A8J5TH15_ZIZPA</name>
<dbReference type="InterPro" id="IPR016692">
    <property type="entry name" value="Sulfiredoxin"/>
</dbReference>
<dbReference type="EMBL" id="JAAALK010000283">
    <property type="protein sequence ID" value="KAG8077181.1"/>
    <property type="molecule type" value="Genomic_DNA"/>
</dbReference>
<feature type="region of interest" description="Disordered" evidence="1">
    <location>
        <begin position="129"/>
        <end position="194"/>
    </location>
</feature>
<proteinExistence type="predicted"/>
<evidence type="ECO:0000313" key="4">
    <source>
        <dbReference type="Proteomes" id="UP000729402"/>
    </source>
</evidence>
<comment type="caution">
    <text evidence="3">The sequence shown here is derived from an EMBL/GenBank/DDBJ whole genome shotgun (WGS) entry which is preliminary data.</text>
</comment>
<reference evidence="3" key="2">
    <citation type="submission" date="2021-02" db="EMBL/GenBank/DDBJ databases">
        <authorList>
            <person name="Kimball J.A."/>
            <person name="Haas M.W."/>
            <person name="Macchietto M."/>
            <person name="Kono T."/>
            <person name="Duquette J."/>
            <person name="Shao M."/>
        </authorList>
    </citation>
    <scope>NUCLEOTIDE SEQUENCE</scope>
    <source>
        <tissue evidence="3">Fresh leaf tissue</tissue>
    </source>
</reference>